<evidence type="ECO:0000313" key="2">
    <source>
        <dbReference type="Proteomes" id="UP000198900"/>
    </source>
</evidence>
<evidence type="ECO:0000313" key="1">
    <source>
        <dbReference type="EMBL" id="SDJ36614.1"/>
    </source>
</evidence>
<sequence length="372" mass="42660">MPVIISCPHPESTELIRHGLSHACKLLEDLRRKNNEYLDGPIDVATFICWLREDNPEFAVEIDASSLTDHFARRLGRLLCLAERLEKIATHLYESGTHESSTAAYTKLDNSAVRETLRHAFPCWSKEVIADAVDDAAIILFRDETRALAGCNRVTSAPLVHRHRVQELTSMLEHIRERAKSKLDTCYLISRDDVPQSLREFVLEKSAVVVPLSANLDASFIFHSKNNGVLFRELVIEEDGTPPLIPVMGLDDGRALFDFEALRESVFRRFRAQLPILYVSKIETVLVTYPFQQFIFENTYYSAVTGLQIEWENETVPFEVRVDQLRRTNLPRHVYVSRFVEDLSRSRPITGVVRPLRHWARSGDYAVEQLAR</sequence>
<reference evidence="1" key="1">
    <citation type="submission" date="2016-10" db="EMBL/GenBank/DDBJ databases">
        <authorList>
            <person name="Varghese N."/>
            <person name="Submissions S."/>
        </authorList>
    </citation>
    <scope>NUCLEOTIDE SEQUENCE [LARGE SCALE GENOMIC DNA]</scope>
    <source>
        <strain evidence="1">YR281</strain>
    </source>
</reference>
<organism evidence="1 2">
    <name type="scientific">Paraburkholderia steynii</name>
    <dbReference type="NCBI Taxonomy" id="1245441"/>
    <lineage>
        <taxon>Bacteria</taxon>
        <taxon>Pseudomonadati</taxon>
        <taxon>Pseudomonadota</taxon>
        <taxon>Betaproteobacteria</taxon>
        <taxon>Burkholderiales</taxon>
        <taxon>Burkholderiaceae</taxon>
        <taxon>Paraburkholderia</taxon>
    </lineage>
</organism>
<proteinExistence type="predicted"/>
<gene>
    <name evidence="1" type="ORF">SAMN04487926_14538</name>
</gene>
<name>A0A7Z7BJ62_9BURK</name>
<dbReference type="EMBL" id="FNDI01000045">
    <property type="protein sequence ID" value="SDJ36614.1"/>
    <property type="molecule type" value="Genomic_DNA"/>
</dbReference>
<accession>A0A7Z7BJ62</accession>
<dbReference type="AlphaFoldDB" id="A0A7Z7BJ62"/>
<protein>
    <submittedName>
        <fullName evidence="1">Uncharacterized protein</fullName>
    </submittedName>
</protein>
<comment type="caution">
    <text evidence="1">The sequence shown here is derived from an EMBL/GenBank/DDBJ whole genome shotgun (WGS) entry which is preliminary data.</text>
</comment>
<dbReference type="RefSeq" id="WP_143036681.1">
    <property type="nucleotide sequence ID" value="NZ_FNDI01000045.1"/>
</dbReference>
<keyword evidence="2" id="KW-1185">Reference proteome</keyword>
<dbReference type="Proteomes" id="UP000198900">
    <property type="component" value="Unassembled WGS sequence"/>
</dbReference>